<proteinExistence type="predicted"/>
<evidence type="ECO:0000256" key="1">
    <source>
        <dbReference type="SAM" id="MobiDB-lite"/>
    </source>
</evidence>
<accession>A0AA39GRS4</accession>
<keyword evidence="3" id="KW-1185">Reference proteome</keyword>
<comment type="caution">
    <text evidence="2">The sequence shown here is derived from an EMBL/GenBank/DDBJ whole genome shotgun (WGS) entry which is preliminary data.</text>
</comment>
<dbReference type="AlphaFoldDB" id="A0AA39GRS4"/>
<gene>
    <name evidence="2" type="ORF">NLU13_1738</name>
</gene>
<organism evidence="2 3">
    <name type="scientific">Sarocladium strictum</name>
    <name type="common">Black bundle disease fungus</name>
    <name type="synonym">Acremonium strictum</name>
    <dbReference type="NCBI Taxonomy" id="5046"/>
    <lineage>
        <taxon>Eukaryota</taxon>
        <taxon>Fungi</taxon>
        <taxon>Dikarya</taxon>
        <taxon>Ascomycota</taxon>
        <taxon>Pezizomycotina</taxon>
        <taxon>Sordariomycetes</taxon>
        <taxon>Hypocreomycetidae</taxon>
        <taxon>Hypocreales</taxon>
        <taxon>Sarocladiaceae</taxon>
        <taxon>Sarocladium</taxon>
    </lineage>
</organism>
<name>A0AA39GRS4_SARSR</name>
<sequence>MDGGAHRGRQNEPQVHTSSAGRYALTSTSQPTRVSGSTGNGRYRHSALTPVSSASRGASGPGSYSAYDQEPTIPFNATGVSTGGINYGADYNPDTRQQASGFSNYTSAPVMYNVAQPTAAQASVYDSSAFSTRQAPGGLQILTPEVASTYFGAEATNPAAHGSVQPNIYQQSSGLGFPSSMSGMTSMPQAPTGADVSMTEDPDQAETARELEQRWLNYRRQIASVFQDISNGALQNASETLITVTTWLLTQAADLGLATDDTELQADREQLWKNFNVAWLALGRAQKEAMLTGQRSTMLLSRETVKDLIDELVRLVDGIERHGLVDYGMGVWEERIVEVFLDCLYLFSEDEEQSSASR</sequence>
<dbReference type="EMBL" id="JAPDFR010000001">
    <property type="protein sequence ID" value="KAK0392241.1"/>
    <property type="molecule type" value="Genomic_DNA"/>
</dbReference>
<feature type="compositionally biased region" description="Low complexity" evidence="1">
    <location>
        <begin position="52"/>
        <end position="66"/>
    </location>
</feature>
<protein>
    <submittedName>
        <fullName evidence="2">Uncharacterized protein</fullName>
    </submittedName>
</protein>
<evidence type="ECO:0000313" key="3">
    <source>
        <dbReference type="Proteomes" id="UP001175261"/>
    </source>
</evidence>
<feature type="region of interest" description="Disordered" evidence="1">
    <location>
        <begin position="1"/>
        <end position="70"/>
    </location>
</feature>
<reference evidence="2" key="1">
    <citation type="submission" date="2022-10" db="EMBL/GenBank/DDBJ databases">
        <title>Determination and structural analysis of whole genome sequence of Sarocladium strictum F4-1.</title>
        <authorList>
            <person name="Hu L."/>
            <person name="Jiang Y."/>
        </authorList>
    </citation>
    <scope>NUCLEOTIDE SEQUENCE</scope>
    <source>
        <strain evidence="2">F4-1</strain>
    </source>
</reference>
<evidence type="ECO:0000313" key="2">
    <source>
        <dbReference type="EMBL" id="KAK0392241.1"/>
    </source>
</evidence>
<feature type="compositionally biased region" description="Polar residues" evidence="1">
    <location>
        <begin position="11"/>
        <end position="37"/>
    </location>
</feature>
<dbReference type="Proteomes" id="UP001175261">
    <property type="component" value="Unassembled WGS sequence"/>
</dbReference>